<gene>
    <name evidence="2" type="ordered locus">trd_1162</name>
</gene>
<dbReference type="KEGG" id="tro:trd_1162"/>
<feature type="transmembrane region" description="Helical" evidence="1">
    <location>
        <begin position="222"/>
        <end position="243"/>
    </location>
</feature>
<dbReference type="Proteomes" id="UP000000447">
    <property type="component" value="Chromosome"/>
</dbReference>
<organism evidence="2 3">
    <name type="scientific">Thermomicrobium roseum (strain ATCC 27502 / DSM 5159 / P-2)</name>
    <dbReference type="NCBI Taxonomy" id="309801"/>
    <lineage>
        <taxon>Bacteria</taxon>
        <taxon>Pseudomonadati</taxon>
        <taxon>Thermomicrobiota</taxon>
        <taxon>Thermomicrobia</taxon>
        <taxon>Thermomicrobiales</taxon>
        <taxon>Thermomicrobiaceae</taxon>
        <taxon>Thermomicrobium</taxon>
    </lineage>
</organism>
<evidence type="ECO:0000313" key="3">
    <source>
        <dbReference type="Proteomes" id="UP000000447"/>
    </source>
</evidence>
<feature type="transmembrane region" description="Helical" evidence="1">
    <location>
        <begin position="7"/>
        <end position="29"/>
    </location>
</feature>
<feature type="transmembrane region" description="Helical" evidence="1">
    <location>
        <begin position="121"/>
        <end position="139"/>
    </location>
</feature>
<feature type="transmembrane region" description="Helical" evidence="1">
    <location>
        <begin position="151"/>
        <end position="169"/>
    </location>
</feature>
<dbReference type="RefSeq" id="WP_015922115.1">
    <property type="nucleotide sequence ID" value="NC_011959.1"/>
</dbReference>
<feature type="transmembrane region" description="Helical" evidence="1">
    <location>
        <begin position="189"/>
        <end position="210"/>
    </location>
</feature>
<reference evidence="2 3" key="1">
    <citation type="journal article" date="2009" name="PLoS ONE">
        <title>Complete genome sequence of the aerobic CO-oxidizing thermophile Thermomicrobium roseum.</title>
        <authorList>
            <person name="Wu D."/>
            <person name="Raymond J."/>
            <person name="Wu M."/>
            <person name="Chatterji S."/>
            <person name="Ren Q."/>
            <person name="Graham J.E."/>
            <person name="Bryant D.A."/>
            <person name="Robb F."/>
            <person name="Colman A."/>
            <person name="Tallon L.J."/>
            <person name="Badger J.H."/>
            <person name="Madupu R."/>
            <person name="Ward N.L."/>
            <person name="Eisen J.A."/>
        </authorList>
    </citation>
    <scope>NUCLEOTIDE SEQUENCE [LARGE SCALE GENOMIC DNA]</scope>
    <source>
        <strain evidence="3">ATCC 27502 / DSM 5159 / P-2</strain>
    </source>
</reference>
<dbReference type="OrthoDB" id="9811293at2"/>
<keyword evidence="3" id="KW-1185">Reference proteome</keyword>
<dbReference type="STRING" id="309801.trd_1162"/>
<evidence type="ECO:0000313" key="2">
    <source>
        <dbReference type="EMBL" id="ACM06300.1"/>
    </source>
</evidence>
<keyword evidence="1" id="KW-1133">Transmembrane helix</keyword>
<evidence type="ECO:0000256" key="1">
    <source>
        <dbReference type="SAM" id="Phobius"/>
    </source>
</evidence>
<dbReference type="EMBL" id="CP001275">
    <property type="protein sequence ID" value="ACM06300.1"/>
    <property type="molecule type" value="Genomic_DNA"/>
</dbReference>
<keyword evidence="1" id="KW-0812">Transmembrane</keyword>
<dbReference type="eggNOG" id="COG2324">
    <property type="taxonomic scope" value="Bacteria"/>
</dbReference>
<dbReference type="PANTHER" id="PTHR39419:SF1">
    <property type="entry name" value="SLL0814 PROTEIN"/>
    <property type="match status" value="1"/>
</dbReference>
<dbReference type="InterPro" id="IPR007354">
    <property type="entry name" value="CruF-like"/>
</dbReference>
<name>B9L0U1_THERP</name>
<dbReference type="eggNOG" id="COG0204">
    <property type="taxonomic scope" value="Bacteria"/>
</dbReference>
<proteinExistence type="predicted"/>
<accession>B9L0U1</accession>
<dbReference type="HOGENOM" id="CLU_534099_0_0_0"/>
<keyword evidence="1" id="KW-0472">Membrane</keyword>
<feature type="transmembrane region" description="Helical" evidence="1">
    <location>
        <begin position="80"/>
        <end position="101"/>
    </location>
</feature>
<protein>
    <submittedName>
        <fullName evidence="2">Uncharacterized protein</fullName>
    </submittedName>
</protein>
<dbReference type="PANTHER" id="PTHR39419">
    <property type="entry name" value="SLL0814 PROTEIN"/>
    <property type="match status" value="1"/>
</dbReference>
<feature type="transmembrane region" description="Helical" evidence="1">
    <location>
        <begin position="49"/>
        <end position="68"/>
    </location>
</feature>
<dbReference type="Pfam" id="PF04240">
    <property type="entry name" value="Caroten_synth"/>
    <property type="match status" value="1"/>
</dbReference>
<dbReference type="SUPFAM" id="SSF69593">
    <property type="entry name" value="Glycerol-3-phosphate (1)-acyltransferase"/>
    <property type="match status" value="1"/>
</dbReference>
<sequence length="523" mass="57812">MRASRLAWALYSGYVVALLFGVGGIAIALQRPDLWAHLELGRSVYSFGMKWGGVAYIVLGAAALFVYAWSTIGPRRTLTFFLLSVTISLSAELIGTSTGWPFGNYSYTSGLGYKILDRVPFTIPLSWFTVGLASYLLALRLRRYLPRRGSSWPPVLTGVWLLVVWDLVLDPAMAHEAMQARFWVWHQTGSYFGMPFINFAGWALTGMAFTAASRWAWRAEPVLRSASFPYAIYAANILFASALCATVGLWGPIALAFVAGLLPATLALVTNDSTRVGTRRADQQEPEPVVERISWLVLRTLARLTLRRPIVFRTAQPLPTGPTILAAQHVHHLDDGRALLAIIDRPVRFLVALDWVPDRRWRRVMELLCRTAGWPTIVRPREIDRPGQVYSPREAHRLLVGGLREAVRRVAAGQLLVVFPEGYPLVDPHLPARRSENDRLAPGAVWIARAAAARASSPVSVFPVQLETTGSPIVVTIGEPMVVTSQTDVAWATRQLEVILRASQPVALPSDDRLATQLAGEER</sequence>
<dbReference type="AlphaFoldDB" id="B9L0U1"/>